<organism evidence="2 3">
    <name type="scientific">Ureibacillus chungkukjangi</name>
    <dbReference type="NCBI Taxonomy" id="1202712"/>
    <lineage>
        <taxon>Bacteria</taxon>
        <taxon>Bacillati</taxon>
        <taxon>Bacillota</taxon>
        <taxon>Bacilli</taxon>
        <taxon>Bacillales</taxon>
        <taxon>Caryophanaceae</taxon>
        <taxon>Ureibacillus</taxon>
    </lineage>
</organism>
<keyword evidence="1" id="KW-0472">Membrane</keyword>
<accession>A0A318TA18</accession>
<feature type="transmembrane region" description="Helical" evidence="1">
    <location>
        <begin position="45"/>
        <end position="67"/>
    </location>
</feature>
<dbReference type="Proteomes" id="UP000247416">
    <property type="component" value="Unassembled WGS sequence"/>
</dbReference>
<proteinExistence type="predicted"/>
<gene>
    <name evidence="2" type="ORF">BJ095_15114</name>
</gene>
<reference evidence="2 3" key="1">
    <citation type="submission" date="2018-06" db="EMBL/GenBank/DDBJ databases">
        <title>Genomic Encyclopedia of Archaeal and Bacterial Type Strains, Phase II (KMG-II): from individual species to whole genera.</title>
        <authorList>
            <person name="Goeker M."/>
        </authorList>
    </citation>
    <scope>NUCLEOTIDE SEQUENCE [LARGE SCALE GENOMIC DNA]</scope>
    <source>
        <strain evidence="2 3">KACC 16626</strain>
    </source>
</reference>
<evidence type="ECO:0000313" key="2">
    <source>
        <dbReference type="EMBL" id="PYF01972.1"/>
    </source>
</evidence>
<comment type="caution">
    <text evidence="2">The sequence shown here is derived from an EMBL/GenBank/DDBJ whole genome shotgun (WGS) entry which is preliminary data.</text>
</comment>
<dbReference type="EMBL" id="QJTJ01000051">
    <property type="protein sequence ID" value="PYF01972.1"/>
    <property type="molecule type" value="Genomic_DNA"/>
</dbReference>
<evidence type="ECO:0000313" key="3">
    <source>
        <dbReference type="Proteomes" id="UP000247416"/>
    </source>
</evidence>
<keyword evidence="3" id="KW-1185">Reference proteome</keyword>
<keyword evidence="1" id="KW-0812">Transmembrane</keyword>
<evidence type="ECO:0000256" key="1">
    <source>
        <dbReference type="SAM" id="Phobius"/>
    </source>
</evidence>
<sequence>MRKMIAFLFKTCLMLFMIGGTCLVLGQLAGILFQKGDWIIKSWELFANPTFIISAIAGIFGFILGYFPKEKVDEERVYSSDEVSEELELVR</sequence>
<dbReference type="AlphaFoldDB" id="A0A318TA18"/>
<name>A0A318TA18_9BACL</name>
<feature type="transmembrane region" description="Helical" evidence="1">
    <location>
        <begin position="12"/>
        <end position="33"/>
    </location>
</feature>
<keyword evidence="1" id="KW-1133">Transmembrane helix</keyword>
<dbReference type="RefSeq" id="WP_181418124.1">
    <property type="nucleotide sequence ID" value="NZ_PYWJ01000056.1"/>
</dbReference>
<protein>
    <submittedName>
        <fullName evidence="2">Uncharacterized protein</fullName>
    </submittedName>
</protein>